<dbReference type="Pfam" id="PF03616">
    <property type="entry name" value="Glt_symporter"/>
    <property type="match status" value="1"/>
</dbReference>
<feature type="transmembrane region" description="Helical" evidence="1">
    <location>
        <begin position="357"/>
        <end position="377"/>
    </location>
</feature>
<feature type="transmembrane region" description="Helical" evidence="1">
    <location>
        <begin position="261"/>
        <end position="280"/>
    </location>
</feature>
<keyword evidence="3" id="KW-1185">Reference proteome</keyword>
<proteinExistence type="predicted"/>
<feature type="transmembrane region" description="Helical" evidence="1">
    <location>
        <begin position="389"/>
        <end position="411"/>
    </location>
</feature>
<dbReference type="RefSeq" id="WP_278158501.1">
    <property type="nucleotide sequence ID" value="NZ_CP121252.1"/>
</dbReference>
<feature type="transmembrane region" description="Helical" evidence="1">
    <location>
        <begin position="102"/>
        <end position="124"/>
    </location>
</feature>
<feature type="transmembrane region" description="Helical" evidence="1">
    <location>
        <begin position="300"/>
        <end position="318"/>
    </location>
</feature>
<feature type="transmembrane region" description="Helical" evidence="1">
    <location>
        <begin position="325"/>
        <end position="345"/>
    </location>
</feature>
<keyword evidence="1" id="KW-1133">Transmembrane helix</keyword>
<feature type="transmembrane region" description="Helical" evidence="1">
    <location>
        <begin position="130"/>
        <end position="152"/>
    </location>
</feature>
<keyword evidence="1" id="KW-0472">Membrane</keyword>
<feature type="transmembrane region" description="Helical" evidence="1">
    <location>
        <begin position="417"/>
        <end position="438"/>
    </location>
</feature>
<feature type="transmembrane region" description="Helical" evidence="1">
    <location>
        <begin position="64"/>
        <end position="82"/>
    </location>
</feature>
<sequence>MEFTPWVLLIDAGLIGVLLAIGTWLRAVIPWLQTMMIPASVMAGILGLAFGPNGLGLIPFSEYMGTYGSVLIAVVFACIALTDDFNIFKIGRNVASFSAYGVLMYSLQVALGMALVLMLIGPLFDAPDSIGVLLFAGWAGGFGSAAAIGDVFTQQAGDPEMASLAYTAATVGLIVGVVGGIIQAKIGASRGHAKAFRGMKSLPEDMRTGLIRKVEERPAIGQHTFSGASVESLAFQVGVVSAIAAGAYGVTLLVTSQWEDLTIPVFSVAFVIGLIVRSVMTRTKVSTYLDRGSLNSVAGSATDILIVCGIASIAPAIVAGYWVELLILFGFGLALCLVLGLVVAPRLMRDGWFEKQLFTWGWATGAVSTGVALLRITDPKLESGTMEEFGVAYIPVTPVEIAAVTFVPLLVIAGSAWLVVGIWGAIAVVAMVAAFFIIRANKRDAAAVSA</sequence>
<accession>A0ABY8H983</accession>
<evidence type="ECO:0000313" key="2">
    <source>
        <dbReference type="EMBL" id="WFP17172.1"/>
    </source>
</evidence>
<feature type="transmembrane region" description="Helical" evidence="1">
    <location>
        <begin position="233"/>
        <end position="254"/>
    </location>
</feature>
<feature type="transmembrane region" description="Helical" evidence="1">
    <location>
        <begin position="37"/>
        <end position="58"/>
    </location>
</feature>
<dbReference type="PANTHER" id="PTHR36178">
    <property type="entry name" value="SLR0625 PROTEIN"/>
    <property type="match status" value="1"/>
</dbReference>
<keyword evidence="1" id="KW-0812">Transmembrane</keyword>
<dbReference type="PANTHER" id="PTHR36178:SF1">
    <property type="entry name" value="SODIUM_GLUTAMATE SYMPORTER"/>
    <property type="match status" value="1"/>
</dbReference>
<feature type="transmembrane region" description="Helical" evidence="1">
    <location>
        <begin position="164"/>
        <end position="182"/>
    </location>
</feature>
<organism evidence="2 3">
    <name type="scientific">Citricoccus muralis</name>
    <dbReference type="NCBI Taxonomy" id="169134"/>
    <lineage>
        <taxon>Bacteria</taxon>
        <taxon>Bacillati</taxon>
        <taxon>Actinomycetota</taxon>
        <taxon>Actinomycetes</taxon>
        <taxon>Micrococcales</taxon>
        <taxon>Micrococcaceae</taxon>
        <taxon>Citricoccus</taxon>
    </lineage>
</organism>
<gene>
    <name evidence="2" type="ORF">P8192_03325</name>
</gene>
<protein>
    <submittedName>
        <fullName evidence="2">Sodium/glutamate symporter</fullName>
    </submittedName>
</protein>
<dbReference type="EMBL" id="CP121252">
    <property type="protein sequence ID" value="WFP17172.1"/>
    <property type="molecule type" value="Genomic_DNA"/>
</dbReference>
<evidence type="ECO:0000256" key="1">
    <source>
        <dbReference type="SAM" id="Phobius"/>
    </source>
</evidence>
<dbReference type="InterPro" id="IPR004445">
    <property type="entry name" value="GltS"/>
</dbReference>
<dbReference type="Proteomes" id="UP001219037">
    <property type="component" value="Chromosome"/>
</dbReference>
<feature type="transmembrane region" description="Helical" evidence="1">
    <location>
        <begin position="6"/>
        <end position="25"/>
    </location>
</feature>
<evidence type="ECO:0000313" key="3">
    <source>
        <dbReference type="Proteomes" id="UP001219037"/>
    </source>
</evidence>
<reference evidence="2 3" key="1">
    <citation type="submission" date="2023-04" db="EMBL/GenBank/DDBJ databases">
        <title>Funneling lignin-derived compounds into biodiesel using alkali-halophilic Citricoccus sp. P2.</title>
        <authorList>
            <person name="Luo C.-B."/>
        </authorList>
    </citation>
    <scope>NUCLEOTIDE SEQUENCE [LARGE SCALE GENOMIC DNA]</scope>
    <source>
        <strain evidence="2 3">P2</strain>
    </source>
</reference>
<name>A0ABY8H983_9MICC</name>